<evidence type="ECO:0000313" key="2">
    <source>
        <dbReference type="EMBL" id="KAF2439146.1"/>
    </source>
</evidence>
<dbReference type="InterPro" id="IPR056632">
    <property type="entry name" value="DUF7730"/>
</dbReference>
<comment type="caution">
    <text evidence="2">The sequence shown here is derived from an EMBL/GenBank/DDBJ whole genome shotgun (WGS) entry which is preliminary data.</text>
</comment>
<keyword evidence="3" id="KW-1185">Reference proteome</keyword>
<evidence type="ECO:0000313" key="3">
    <source>
        <dbReference type="Proteomes" id="UP000799764"/>
    </source>
</evidence>
<feature type="domain" description="DUF7730" evidence="1">
    <location>
        <begin position="44"/>
        <end position="160"/>
    </location>
</feature>
<protein>
    <recommendedName>
        <fullName evidence="1">DUF7730 domain-containing protein</fullName>
    </recommendedName>
</protein>
<dbReference type="EMBL" id="MU001510">
    <property type="protein sequence ID" value="KAF2439146.1"/>
    <property type="molecule type" value="Genomic_DNA"/>
</dbReference>
<dbReference type="Pfam" id="PF24864">
    <property type="entry name" value="DUF7730"/>
    <property type="match status" value="1"/>
</dbReference>
<evidence type="ECO:0000259" key="1">
    <source>
        <dbReference type="Pfam" id="PF24864"/>
    </source>
</evidence>
<proteinExistence type="predicted"/>
<name>A0A9P4U6U6_9PLEO</name>
<dbReference type="Proteomes" id="UP000799764">
    <property type="component" value="Unassembled WGS sequence"/>
</dbReference>
<sequence length="313" mass="35580">MYAQTSPPCRNANTLLSGHTRSRSLPSEWRIGHPASEAFQPTLPNLPYELRFKIYGYIFHNTLIHIRRRRNSVTTSDFAWAPCIQPSLHGSICLGAGSAHSEYESSLNYVHNKGLCGQAVEHKGQAISITALIWTCRAIASEALEIFCRVATISLNINDSPGCFRYISAIHGLQIQRITLSGTLNVTTPPPLDSGFRVTLRAETFDPAPLLGFFPNLVCINLQIRSHFEDFRAWDMWQKAAAYIHVQQIEVSMYTEVWDPYILLLRHWQRMRHVQELWMQDSMRIVLHRTFQALPELEENAADAMGIDPGAYE</sequence>
<organism evidence="2 3">
    <name type="scientific">Karstenula rhodostoma CBS 690.94</name>
    <dbReference type="NCBI Taxonomy" id="1392251"/>
    <lineage>
        <taxon>Eukaryota</taxon>
        <taxon>Fungi</taxon>
        <taxon>Dikarya</taxon>
        <taxon>Ascomycota</taxon>
        <taxon>Pezizomycotina</taxon>
        <taxon>Dothideomycetes</taxon>
        <taxon>Pleosporomycetidae</taxon>
        <taxon>Pleosporales</taxon>
        <taxon>Massarineae</taxon>
        <taxon>Didymosphaeriaceae</taxon>
        <taxon>Karstenula</taxon>
    </lineage>
</organism>
<dbReference type="AlphaFoldDB" id="A0A9P4U6U6"/>
<gene>
    <name evidence="2" type="ORF">P171DRAFT_132236</name>
</gene>
<dbReference type="OrthoDB" id="4692672at2759"/>
<accession>A0A9P4U6U6</accession>
<reference evidence="2" key="1">
    <citation type="journal article" date="2020" name="Stud. Mycol.">
        <title>101 Dothideomycetes genomes: a test case for predicting lifestyles and emergence of pathogens.</title>
        <authorList>
            <person name="Haridas S."/>
            <person name="Albert R."/>
            <person name="Binder M."/>
            <person name="Bloem J."/>
            <person name="Labutti K."/>
            <person name="Salamov A."/>
            <person name="Andreopoulos B."/>
            <person name="Baker S."/>
            <person name="Barry K."/>
            <person name="Bills G."/>
            <person name="Bluhm B."/>
            <person name="Cannon C."/>
            <person name="Castanera R."/>
            <person name="Culley D."/>
            <person name="Daum C."/>
            <person name="Ezra D."/>
            <person name="Gonzalez J."/>
            <person name="Henrissat B."/>
            <person name="Kuo A."/>
            <person name="Liang C."/>
            <person name="Lipzen A."/>
            <person name="Lutzoni F."/>
            <person name="Magnuson J."/>
            <person name="Mondo S."/>
            <person name="Nolan M."/>
            <person name="Ohm R."/>
            <person name="Pangilinan J."/>
            <person name="Park H.-J."/>
            <person name="Ramirez L."/>
            <person name="Alfaro M."/>
            <person name="Sun H."/>
            <person name="Tritt A."/>
            <person name="Yoshinaga Y."/>
            <person name="Zwiers L.-H."/>
            <person name="Turgeon B."/>
            <person name="Goodwin S."/>
            <person name="Spatafora J."/>
            <person name="Crous P."/>
            <person name="Grigoriev I."/>
        </authorList>
    </citation>
    <scope>NUCLEOTIDE SEQUENCE</scope>
    <source>
        <strain evidence="2">CBS 690.94</strain>
    </source>
</reference>